<dbReference type="EMBL" id="NGJN01000005">
    <property type="protein sequence ID" value="OZV68104.1"/>
    <property type="molecule type" value="Genomic_DNA"/>
</dbReference>
<dbReference type="OrthoDB" id="981524at2"/>
<keyword evidence="1" id="KW-0472">Membrane</keyword>
<gene>
    <name evidence="2" type="ORF">CA834_10685</name>
</gene>
<keyword evidence="1" id="KW-1133">Transmembrane helix</keyword>
<dbReference type="AlphaFoldDB" id="A0A265US23"/>
<name>A0A265US23_9FLAO</name>
<feature type="transmembrane region" description="Helical" evidence="1">
    <location>
        <begin position="79"/>
        <end position="98"/>
    </location>
</feature>
<dbReference type="Proteomes" id="UP000216840">
    <property type="component" value="Unassembled WGS sequence"/>
</dbReference>
<keyword evidence="3" id="KW-1185">Reference proteome</keyword>
<organism evidence="2 3">
    <name type="scientific">Winogradskyella aurantia</name>
    <dbReference type="NCBI Taxonomy" id="1915063"/>
    <lineage>
        <taxon>Bacteria</taxon>
        <taxon>Pseudomonadati</taxon>
        <taxon>Bacteroidota</taxon>
        <taxon>Flavobacteriia</taxon>
        <taxon>Flavobacteriales</taxon>
        <taxon>Flavobacteriaceae</taxon>
        <taxon>Winogradskyella</taxon>
    </lineage>
</organism>
<dbReference type="RefSeq" id="WP_094968690.1">
    <property type="nucleotide sequence ID" value="NZ_NGJN01000005.1"/>
</dbReference>
<accession>A0A265US23</accession>
<keyword evidence="1" id="KW-0812">Transmembrane</keyword>
<evidence type="ECO:0000313" key="3">
    <source>
        <dbReference type="Proteomes" id="UP000216840"/>
    </source>
</evidence>
<reference evidence="2 3" key="1">
    <citation type="submission" date="2017-05" db="EMBL/GenBank/DDBJ databases">
        <title>The draft genome sequence of Idiomarina salinarum WNB302.</title>
        <authorList>
            <person name="Sun Y."/>
            <person name="Chen B."/>
            <person name="Du Z."/>
        </authorList>
    </citation>
    <scope>NUCLEOTIDE SEQUENCE [LARGE SCALE GENOMIC DNA]</scope>
    <source>
        <strain evidence="2 3">WNB302</strain>
    </source>
</reference>
<comment type="caution">
    <text evidence="2">The sequence shown here is derived from an EMBL/GenBank/DDBJ whole genome shotgun (WGS) entry which is preliminary data.</text>
</comment>
<protein>
    <submittedName>
        <fullName evidence="2">Uncharacterized protein</fullName>
    </submittedName>
</protein>
<proteinExistence type="predicted"/>
<evidence type="ECO:0000256" key="1">
    <source>
        <dbReference type="SAM" id="Phobius"/>
    </source>
</evidence>
<evidence type="ECO:0000313" key="2">
    <source>
        <dbReference type="EMBL" id="OZV68104.1"/>
    </source>
</evidence>
<sequence>MKRDKLNTVKSTGFKTPKNYFDSFDERLLEQLNKKETIEGIKTPGYQVPTDYFNSFEDKLFEKIKNDQKPVISLRSRKTFYYVAGIAASLMLALAVFLNKNNSPSLTVEMVETYLENSDLDSYELAELLSDADLLEEDFIITETDYNEGYLENYLIENVDLESILK</sequence>